<gene>
    <name evidence="2" type="ORF">M0639_17385</name>
</gene>
<dbReference type="Proteomes" id="UP000831484">
    <property type="component" value="Chromosome"/>
</dbReference>
<feature type="compositionally biased region" description="Low complexity" evidence="1">
    <location>
        <begin position="62"/>
        <end position="92"/>
    </location>
</feature>
<feature type="compositionally biased region" description="Basic and acidic residues" evidence="1">
    <location>
        <begin position="51"/>
        <end position="61"/>
    </location>
</feature>
<dbReference type="AlphaFoldDB" id="A0AB38R6U4"/>
<dbReference type="EMBL" id="CP096563">
    <property type="protein sequence ID" value="UPU40849.1"/>
    <property type="molecule type" value="Genomic_DNA"/>
</dbReference>
<evidence type="ECO:0000313" key="3">
    <source>
        <dbReference type="Proteomes" id="UP000831484"/>
    </source>
</evidence>
<organism evidence="2 3">
    <name type="scientific">Rhodococcus qingshengii JCM 15477</name>
    <dbReference type="NCBI Taxonomy" id="1303681"/>
    <lineage>
        <taxon>Bacteria</taxon>
        <taxon>Bacillati</taxon>
        <taxon>Actinomycetota</taxon>
        <taxon>Actinomycetes</taxon>
        <taxon>Mycobacteriales</taxon>
        <taxon>Nocardiaceae</taxon>
        <taxon>Rhodococcus</taxon>
        <taxon>Rhodococcus erythropolis group</taxon>
    </lineage>
</organism>
<proteinExistence type="predicted"/>
<accession>A0AB38R6U4</accession>
<feature type="region of interest" description="Disordered" evidence="1">
    <location>
        <begin position="20"/>
        <end position="92"/>
    </location>
</feature>
<name>A0AB38R6U4_RHOSG</name>
<evidence type="ECO:0000256" key="1">
    <source>
        <dbReference type="SAM" id="MobiDB-lite"/>
    </source>
</evidence>
<evidence type="ECO:0000313" key="2">
    <source>
        <dbReference type="EMBL" id="UPU40849.1"/>
    </source>
</evidence>
<protein>
    <submittedName>
        <fullName evidence="2">Uncharacterized protein</fullName>
    </submittedName>
</protein>
<keyword evidence="3" id="KW-1185">Reference proteome</keyword>
<dbReference type="RefSeq" id="WP_144245801.1">
    <property type="nucleotide sequence ID" value="NZ_CP096563.1"/>
</dbReference>
<feature type="compositionally biased region" description="Basic and acidic residues" evidence="1">
    <location>
        <begin position="20"/>
        <end position="37"/>
    </location>
</feature>
<reference evidence="3" key="1">
    <citation type="journal article" date="2022" name="Environ. Microbiol.">
        <title>Functional analysis, diversity, and distribution of carbendazim hydrolases MheI and CbmA, responsible for the initial step in carbendazim degradation.</title>
        <authorList>
            <person name="Zhang M."/>
            <person name="Bai X."/>
            <person name="Li Q."/>
            <person name="Zhang L."/>
            <person name="Zhu Q."/>
            <person name="Gao S."/>
            <person name="Ke Z."/>
            <person name="Jiang M."/>
            <person name="Hu J."/>
            <person name="Qiu J."/>
            <person name="Hong Q."/>
        </authorList>
    </citation>
    <scope>NUCLEOTIDE SEQUENCE [LARGE SCALE GENOMIC DNA]</scope>
    <source>
        <strain evidence="3">djl-6</strain>
    </source>
</reference>
<sequence length="307" mass="34429">MGLFDGPTWQDRMLYEAEEQTRAAQKAAKDGQRRARENAAANAEIARLAKKREAREVDEANQRQQQARSQAVSAQQAAQQAQRQAARQHQAQLESQVNANWAMFRQTPDGQQWQRWIDAATQVSDLLDAWNQVWSEAVLAAVAEERSNCAYPAWQMGVYLPVGHPGTRLLGSMRALISIAKAAREGAPDVESAFQKMQLRLAKKNPAWATENELNRRGWIDYAVRRVGVDPLTATVGSIPGYLVDDLNWSVPSRYRSIVVNIKRQLPPASEIGSCLNVARALKPADVFDHPELRRLIEQMHIKSTTV</sequence>